<evidence type="ECO:0000313" key="2">
    <source>
        <dbReference type="Proteomes" id="UP000828390"/>
    </source>
</evidence>
<reference evidence="1" key="1">
    <citation type="journal article" date="2019" name="bioRxiv">
        <title>The Genome of the Zebra Mussel, Dreissena polymorpha: A Resource for Invasive Species Research.</title>
        <authorList>
            <person name="McCartney M.A."/>
            <person name="Auch B."/>
            <person name="Kono T."/>
            <person name="Mallez S."/>
            <person name="Zhang Y."/>
            <person name="Obille A."/>
            <person name="Becker A."/>
            <person name="Abrahante J.E."/>
            <person name="Garbe J."/>
            <person name="Badalamenti J.P."/>
            <person name="Herman A."/>
            <person name="Mangelson H."/>
            <person name="Liachko I."/>
            <person name="Sullivan S."/>
            <person name="Sone E.D."/>
            <person name="Koren S."/>
            <person name="Silverstein K.A.T."/>
            <person name="Beckman K.B."/>
            <person name="Gohl D.M."/>
        </authorList>
    </citation>
    <scope>NUCLEOTIDE SEQUENCE</scope>
    <source>
        <strain evidence="1">Duluth1</strain>
        <tissue evidence="1">Whole animal</tissue>
    </source>
</reference>
<accession>A0A9D4E8M0</accession>
<protein>
    <submittedName>
        <fullName evidence="1">Uncharacterized protein</fullName>
    </submittedName>
</protein>
<evidence type="ECO:0000313" key="1">
    <source>
        <dbReference type="EMBL" id="KAH3773850.1"/>
    </source>
</evidence>
<comment type="caution">
    <text evidence="1">The sequence shown here is derived from an EMBL/GenBank/DDBJ whole genome shotgun (WGS) entry which is preliminary data.</text>
</comment>
<reference evidence="1" key="2">
    <citation type="submission" date="2020-11" db="EMBL/GenBank/DDBJ databases">
        <authorList>
            <person name="McCartney M.A."/>
            <person name="Auch B."/>
            <person name="Kono T."/>
            <person name="Mallez S."/>
            <person name="Becker A."/>
            <person name="Gohl D.M."/>
            <person name="Silverstein K.A.T."/>
            <person name="Koren S."/>
            <person name="Bechman K.B."/>
            <person name="Herman A."/>
            <person name="Abrahante J.E."/>
            <person name="Garbe J."/>
        </authorList>
    </citation>
    <scope>NUCLEOTIDE SEQUENCE</scope>
    <source>
        <strain evidence="1">Duluth1</strain>
        <tissue evidence="1">Whole animal</tissue>
    </source>
</reference>
<organism evidence="1 2">
    <name type="scientific">Dreissena polymorpha</name>
    <name type="common">Zebra mussel</name>
    <name type="synonym">Mytilus polymorpha</name>
    <dbReference type="NCBI Taxonomy" id="45954"/>
    <lineage>
        <taxon>Eukaryota</taxon>
        <taxon>Metazoa</taxon>
        <taxon>Spiralia</taxon>
        <taxon>Lophotrochozoa</taxon>
        <taxon>Mollusca</taxon>
        <taxon>Bivalvia</taxon>
        <taxon>Autobranchia</taxon>
        <taxon>Heteroconchia</taxon>
        <taxon>Euheterodonta</taxon>
        <taxon>Imparidentia</taxon>
        <taxon>Neoheterodontei</taxon>
        <taxon>Myida</taxon>
        <taxon>Dreissenoidea</taxon>
        <taxon>Dreissenidae</taxon>
        <taxon>Dreissena</taxon>
    </lineage>
</organism>
<dbReference type="AlphaFoldDB" id="A0A9D4E8M0"/>
<gene>
    <name evidence="1" type="ORF">DPMN_175221</name>
</gene>
<name>A0A9D4E8M0_DREPO</name>
<sequence>MLYYDTKRTVLSNLLKHVTLHGAVPRFQRSAAYARHEKICNGWCISLKYTAETIGIFYTAAPRGNDRIPVVLLPSHNTKLGIHNDYKQLCINEGVKYMPLTVFKTIWSRCVPNIKTAKPIDDVCAMCESLQTVISNAVTETEKFDSAAAMSNNVNNTRNVKLCLKL</sequence>
<keyword evidence="2" id="KW-1185">Reference proteome</keyword>
<proteinExistence type="predicted"/>
<dbReference type="EMBL" id="JAIWYP010000009">
    <property type="protein sequence ID" value="KAH3773850.1"/>
    <property type="molecule type" value="Genomic_DNA"/>
</dbReference>
<dbReference type="Proteomes" id="UP000828390">
    <property type="component" value="Unassembled WGS sequence"/>
</dbReference>